<keyword evidence="1" id="KW-0805">Transcription regulation</keyword>
<gene>
    <name evidence="6" type="ORF">GSCOC_T00016066001</name>
</gene>
<sequence>MGTGRRWDAQTIKSAAWMGVKRRLCFFEGEHGKGSKTNWNMIQYRLLHHCCSIECDHRRPRVSSAAPSQPDDGVLCKVYEDLDESR</sequence>
<dbReference type="Gramene" id="CDP03639">
    <property type="protein sequence ID" value="CDP03639"/>
    <property type="gene ID" value="GSCOC_T00016066001"/>
</dbReference>
<dbReference type="InParanoid" id="A0A068U651"/>
<reference evidence="7" key="1">
    <citation type="journal article" date="2014" name="Science">
        <title>The coffee genome provides insight into the convergent evolution of caffeine biosynthesis.</title>
        <authorList>
            <person name="Denoeud F."/>
            <person name="Carretero-Paulet L."/>
            <person name="Dereeper A."/>
            <person name="Droc G."/>
            <person name="Guyot R."/>
            <person name="Pietrella M."/>
            <person name="Zheng C."/>
            <person name="Alberti A."/>
            <person name="Anthony F."/>
            <person name="Aprea G."/>
            <person name="Aury J.M."/>
            <person name="Bento P."/>
            <person name="Bernard M."/>
            <person name="Bocs S."/>
            <person name="Campa C."/>
            <person name="Cenci A."/>
            <person name="Combes M.C."/>
            <person name="Crouzillat D."/>
            <person name="Da Silva C."/>
            <person name="Daddiego L."/>
            <person name="De Bellis F."/>
            <person name="Dussert S."/>
            <person name="Garsmeur O."/>
            <person name="Gayraud T."/>
            <person name="Guignon V."/>
            <person name="Jahn K."/>
            <person name="Jamilloux V."/>
            <person name="Joet T."/>
            <person name="Labadie K."/>
            <person name="Lan T."/>
            <person name="Leclercq J."/>
            <person name="Lepelley M."/>
            <person name="Leroy T."/>
            <person name="Li L.T."/>
            <person name="Librado P."/>
            <person name="Lopez L."/>
            <person name="Munoz A."/>
            <person name="Noel B."/>
            <person name="Pallavicini A."/>
            <person name="Perrotta G."/>
            <person name="Poncet V."/>
            <person name="Pot D."/>
            <person name="Priyono X."/>
            <person name="Rigoreau M."/>
            <person name="Rouard M."/>
            <person name="Rozas J."/>
            <person name="Tranchant-Dubreuil C."/>
            <person name="VanBuren R."/>
            <person name="Zhang Q."/>
            <person name="Andrade A.C."/>
            <person name="Argout X."/>
            <person name="Bertrand B."/>
            <person name="de Kochko A."/>
            <person name="Graziosi G."/>
            <person name="Henry R.J."/>
            <person name="Jayarama X."/>
            <person name="Ming R."/>
            <person name="Nagai C."/>
            <person name="Rounsley S."/>
            <person name="Sankoff D."/>
            <person name="Giuliano G."/>
            <person name="Albert V.A."/>
            <person name="Wincker P."/>
            <person name="Lashermes P."/>
        </authorList>
    </citation>
    <scope>NUCLEOTIDE SEQUENCE [LARGE SCALE GENOMIC DNA]</scope>
    <source>
        <strain evidence="7">cv. DH200-94</strain>
    </source>
</reference>
<dbReference type="PROSITE" id="PS51005">
    <property type="entry name" value="NAC"/>
    <property type="match status" value="1"/>
</dbReference>
<evidence type="ECO:0000313" key="6">
    <source>
        <dbReference type="EMBL" id="CDP03639.1"/>
    </source>
</evidence>
<evidence type="ECO:0000256" key="2">
    <source>
        <dbReference type="ARBA" id="ARBA00023125"/>
    </source>
</evidence>
<dbReference type="Gene3D" id="2.170.150.80">
    <property type="entry name" value="NAC domain"/>
    <property type="match status" value="1"/>
</dbReference>
<evidence type="ECO:0000256" key="3">
    <source>
        <dbReference type="ARBA" id="ARBA00023163"/>
    </source>
</evidence>
<evidence type="ECO:0000259" key="5">
    <source>
        <dbReference type="PROSITE" id="PS51005"/>
    </source>
</evidence>
<keyword evidence="2" id="KW-0238">DNA-binding</keyword>
<dbReference type="AlphaFoldDB" id="A0A068U651"/>
<evidence type="ECO:0000313" key="7">
    <source>
        <dbReference type="Proteomes" id="UP000295252"/>
    </source>
</evidence>
<dbReference type="InterPro" id="IPR003441">
    <property type="entry name" value="NAC-dom"/>
</dbReference>
<evidence type="ECO:0000256" key="4">
    <source>
        <dbReference type="ARBA" id="ARBA00023242"/>
    </source>
</evidence>
<name>A0A068U651_COFCA</name>
<accession>A0A068U651</accession>
<dbReference type="InterPro" id="IPR036093">
    <property type="entry name" value="NAC_dom_sf"/>
</dbReference>
<dbReference type="Proteomes" id="UP000295252">
    <property type="component" value="Chromosome I"/>
</dbReference>
<dbReference type="GO" id="GO:0006355">
    <property type="term" value="P:regulation of DNA-templated transcription"/>
    <property type="evidence" value="ECO:0007669"/>
    <property type="project" value="InterPro"/>
</dbReference>
<feature type="domain" description="NAC" evidence="5">
    <location>
        <begin position="1"/>
        <end position="81"/>
    </location>
</feature>
<proteinExistence type="predicted"/>
<dbReference type="GO" id="GO:0003677">
    <property type="term" value="F:DNA binding"/>
    <property type="evidence" value="ECO:0007669"/>
    <property type="project" value="UniProtKB-KW"/>
</dbReference>
<evidence type="ECO:0000256" key="1">
    <source>
        <dbReference type="ARBA" id="ARBA00023015"/>
    </source>
</evidence>
<organism evidence="6 7">
    <name type="scientific">Coffea canephora</name>
    <name type="common">Robusta coffee</name>
    <dbReference type="NCBI Taxonomy" id="49390"/>
    <lineage>
        <taxon>Eukaryota</taxon>
        <taxon>Viridiplantae</taxon>
        <taxon>Streptophyta</taxon>
        <taxon>Embryophyta</taxon>
        <taxon>Tracheophyta</taxon>
        <taxon>Spermatophyta</taxon>
        <taxon>Magnoliopsida</taxon>
        <taxon>eudicotyledons</taxon>
        <taxon>Gunneridae</taxon>
        <taxon>Pentapetalae</taxon>
        <taxon>asterids</taxon>
        <taxon>lamiids</taxon>
        <taxon>Gentianales</taxon>
        <taxon>Rubiaceae</taxon>
        <taxon>Ixoroideae</taxon>
        <taxon>Gardenieae complex</taxon>
        <taxon>Bertiereae - Coffeeae clade</taxon>
        <taxon>Coffeeae</taxon>
        <taxon>Coffea</taxon>
    </lineage>
</organism>
<dbReference type="EMBL" id="HG739095">
    <property type="protein sequence ID" value="CDP03639.1"/>
    <property type="molecule type" value="Genomic_DNA"/>
</dbReference>
<keyword evidence="3" id="KW-0804">Transcription</keyword>
<dbReference type="PhylomeDB" id="A0A068U651"/>
<keyword evidence="4" id="KW-0539">Nucleus</keyword>
<protein>
    <recommendedName>
        <fullName evidence="5">NAC domain-containing protein</fullName>
    </recommendedName>
</protein>
<dbReference type="SUPFAM" id="SSF101941">
    <property type="entry name" value="NAC domain"/>
    <property type="match status" value="1"/>
</dbReference>
<keyword evidence="7" id="KW-1185">Reference proteome</keyword>